<accession>A0A8X6WPY2</accession>
<comment type="caution">
    <text evidence="2">The sequence shown here is derived from an EMBL/GenBank/DDBJ whole genome shotgun (WGS) entry which is preliminary data.</text>
</comment>
<dbReference type="AlphaFoldDB" id="A0A8X6WPY2"/>
<evidence type="ECO:0000313" key="3">
    <source>
        <dbReference type="Proteomes" id="UP000886998"/>
    </source>
</evidence>
<keyword evidence="1" id="KW-1133">Transmembrane helix</keyword>
<dbReference type="Proteomes" id="UP000886998">
    <property type="component" value="Unassembled WGS sequence"/>
</dbReference>
<organism evidence="2 3">
    <name type="scientific">Trichonephila inaurata madagascariensis</name>
    <dbReference type="NCBI Taxonomy" id="2747483"/>
    <lineage>
        <taxon>Eukaryota</taxon>
        <taxon>Metazoa</taxon>
        <taxon>Ecdysozoa</taxon>
        <taxon>Arthropoda</taxon>
        <taxon>Chelicerata</taxon>
        <taxon>Arachnida</taxon>
        <taxon>Araneae</taxon>
        <taxon>Araneomorphae</taxon>
        <taxon>Entelegynae</taxon>
        <taxon>Araneoidea</taxon>
        <taxon>Nephilidae</taxon>
        <taxon>Trichonephila</taxon>
        <taxon>Trichonephila inaurata</taxon>
    </lineage>
</organism>
<keyword evidence="1" id="KW-0472">Membrane</keyword>
<sequence length="73" mass="8008">TAIKGGKNQSLYKLLKLRKPPNPCVLVVGLIYLSYGLNAFTSVTNASWKWGYNLIHKRSGGNPSYSSCSGKFN</sequence>
<evidence type="ECO:0000313" key="2">
    <source>
        <dbReference type="EMBL" id="GFY39247.1"/>
    </source>
</evidence>
<reference evidence="2" key="1">
    <citation type="submission" date="2020-08" db="EMBL/GenBank/DDBJ databases">
        <title>Multicomponent nature underlies the extraordinary mechanical properties of spider dragline silk.</title>
        <authorList>
            <person name="Kono N."/>
            <person name="Nakamura H."/>
            <person name="Mori M."/>
            <person name="Yoshida Y."/>
            <person name="Ohtoshi R."/>
            <person name="Malay A.D."/>
            <person name="Moran D.A.P."/>
            <person name="Tomita M."/>
            <person name="Numata K."/>
            <person name="Arakawa K."/>
        </authorList>
    </citation>
    <scope>NUCLEOTIDE SEQUENCE</scope>
</reference>
<name>A0A8X6WPY2_9ARAC</name>
<gene>
    <name evidence="2" type="ORF">TNIN_212361</name>
</gene>
<feature type="non-terminal residue" evidence="2">
    <location>
        <position position="1"/>
    </location>
</feature>
<keyword evidence="1" id="KW-0812">Transmembrane</keyword>
<feature type="transmembrane region" description="Helical" evidence="1">
    <location>
        <begin position="21"/>
        <end position="40"/>
    </location>
</feature>
<protein>
    <submittedName>
        <fullName evidence="2">Uncharacterized protein</fullName>
    </submittedName>
</protein>
<evidence type="ECO:0000256" key="1">
    <source>
        <dbReference type="SAM" id="Phobius"/>
    </source>
</evidence>
<dbReference type="EMBL" id="BMAV01001290">
    <property type="protein sequence ID" value="GFY39247.1"/>
    <property type="molecule type" value="Genomic_DNA"/>
</dbReference>
<proteinExistence type="predicted"/>
<keyword evidence="3" id="KW-1185">Reference proteome</keyword>